<proteinExistence type="predicted"/>
<dbReference type="EMBL" id="OZ037945">
    <property type="protein sequence ID" value="CAL1700149.1"/>
    <property type="molecule type" value="Genomic_DNA"/>
</dbReference>
<name>A0ABP1D0A0_9APHY</name>
<organism evidence="2 3">
    <name type="scientific">Somion occarium</name>
    <dbReference type="NCBI Taxonomy" id="3059160"/>
    <lineage>
        <taxon>Eukaryota</taxon>
        <taxon>Fungi</taxon>
        <taxon>Dikarya</taxon>
        <taxon>Basidiomycota</taxon>
        <taxon>Agaricomycotina</taxon>
        <taxon>Agaricomycetes</taxon>
        <taxon>Polyporales</taxon>
        <taxon>Cerrenaceae</taxon>
        <taxon>Somion</taxon>
    </lineage>
</organism>
<accession>A0ABP1D0A0</accession>
<evidence type="ECO:0000313" key="3">
    <source>
        <dbReference type="Proteomes" id="UP001497453"/>
    </source>
</evidence>
<feature type="region of interest" description="Disordered" evidence="1">
    <location>
        <begin position="60"/>
        <end position="82"/>
    </location>
</feature>
<evidence type="ECO:0000256" key="1">
    <source>
        <dbReference type="SAM" id="MobiDB-lite"/>
    </source>
</evidence>
<gene>
    <name evidence="2" type="ORF">GFSPODELE1_LOCUS3015</name>
</gene>
<protein>
    <submittedName>
        <fullName evidence="2">Uncharacterized protein</fullName>
    </submittedName>
</protein>
<dbReference type="Proteomes" id="UP001497453">
    <property type="component" value="Chromosome 2"/>
</dbReference>
<reference evidence="3" key="1">
    <citation type="submission" date="2024-04" db="EMBL/GenBank/DDBJ databases">
        <authorList>
            <person name="Shaw F."/>
            <person name="Minotto A."/>
        </authorList>
    </citation>
    <scope>NUCLEOTIDE SEQUENCE [LARGE SCALE GENOMIC DNA]</scope>
</reference>
<keyword evidence="3" id="KW-1185">Reference proteome</keyword>
<evidence type="ECO:0000313" key="2">
    <source>
        <dbReference type="EMBL" id="CAL1700149.1"/>
    </source>
</evidence>
<sequence length="82" mass="8662">MGAANPYPSAQVPSSRNQSRDAFALLALRDDDEVGFSARVGSKNGPERVLYALNADGSLGKSCDTGAKDQRTSPRCPLPPQL</sequence>